<dbReference type="Pfam" id="PF08808">
    <property type="entry name" value="RES"/>
    <property type="match status" value="1"/>
</dbReference>
<dbReference type="Proteomes" id="UP000809440">
    <property type="component" value="Unassembled WGS sequence"/>
</dbReference>
<dbReference type="InterPro" id="IPR014914">
    <property type="entry name" value="RES_dom"/>
</dbReference>
<accession>A0A9Q2P385</accession>
<protein>
    <submittedName>
        <fullName evidence="3">RES domain-containing protein</fullName>
    </submittedName>
</protein>
<feature type="region of interest" description="Disordered" evidence="1">
    <location>
        <begin position="1"/>
        <end position="26"/>
    </location>
</feature>
<comment type="caution">
    <text evidence="3">The sequence shown here is derived from an EMBL/GenBank/DDBJ whole genome shotgun (WGS) entry which is preliminary data.</text>
</comment>
<feature type="compositionally biased region" description="Polar residues" evidence="1">
    <location>
        <begin position="1"/>
        <end position="13"/>
    </location>
</feature>
<reference evidence="3 6" key="1">
    <citation type="submission" date="2021-01" db="EMBL/GenBank/DDBJ databases">
        <title>Diatom-associated Roseobacters Show Island Model of Population Structure.</title>
        <authorList>
            <person name="Qu L."/>
            <person name="Feng X."/>
            <person name="Chen Y."/>
            <person name="Li L."/>
            <person name="Wang X."/>
            <person name="Hu Z."/>
            <person name="Wang H."/>
            <person name="Luo H."/>
        </authorList>
    </citation>
    <scope>NUCLEOTIDE SEQUENCE</scope>
    <source>
        <strain evidence="4 6">CC28-63</strain>
        <strain evidence="3">CC28-69</strain>
    </source>
</reference>
<evidence type="ECO:0000313" key="4">
    <source>
        <dbReference type="EMBL" id="MBM2419272.1"/>
    </source>
</evidence>
<evidence type="ECO:0000313" key="3">
    <source>
        <dbReference type="EMBL" id="MBM2414601.1"/>
    </source>
</evidence>
<evidence type="ECO:0000259" key="2">
    <source>
        <dbReference type="Pfam" id="PF08808"/>
    </source>
</evidence>
<evidence type="ECO:0000313" key="5">
    <source>
        <dbReference type="Proteomes" id="UP000755667"/>
    </source>
</evidence>
<dbReference type="Proteomes" id="UP000755667">
    <property type="component" value="Unassembled WGS sequence"/>
</dbReference>
<dbReference type="EMBL" id="JAFBXE010000017">
    <property type="protein sequence ID" value="MBM2414601.1"/>
    <property type="molecule type" value="Genomic_DNA"/>
</dbReference>
<organism evidence="3 5">
    <name type="scientific">Marivita cryptomonadis</name>
    <dbReference type="NCBI Taxonomy" id="505252"/>
    <lineage>
        <taxon>Bacteria</taxon>
        <taxon>Pseudomonadati</taxon>
        <taxon>Pseudomonadota</taxon>
        <taxon>Alphaproteobacteria</taxon>
        <taxon>Rhodobacterales</taxon>
        <taxon>Roseobacteraceae</taxon>
        <taxon>Marivita</taxon>
    </lineage>
</organism>
<proteinExistence type="predicted"/>
<feature type="compositionally biased region" description="Basic and acidic residues" evidence="1">
    <location>
        <begin position="14"/>
        <end position="25"/>
    </location>
</feature>
<name>A0A9Q2P385_9RHOB</name>
<gene>
    <name evidence="3" type="ORF">JQX41_19950</name>
    <name evidence="4" type="ORF">JQX48_19970</name>
</gene>
<evidence type="ECO:0000313" key="6">
    <source>
        <dbReference type="Proteomes" id="UP000809440"/>
    </source>
</evidence>
<dbReference type="RefSeq" id="WP_138487535.1">
    <property type="nucleotide sequence ID" value="NZ_JAFBWU010000017.1"/>
</dbReference>
<feature type="domain" description="RES" evidence="2">
    <location>
        <begin position="18"/>
        <end position="70"/>
    </location>
</feature>
<sequence>MRQDTAWLQSSFADSRRTRSGRYDPDPASYPVTQACARWVRSSPNAGIAYDSARSAVDRTGCVIALARCATCLRASHLQLTVLGVPVTAVGFPFQSPVQAC</sequence>
<evidence type="ECO:0000256" key="1">
    <source>
        <dbReference type="SAM" id="MobiDB-lite"/>
    </source>
</evidence>
<dbReference type="AlphaFoldDB" id="A0A9Q2P385"/>
<dbReference type="EMBL" id="JAFBXF010000017">
    <property type="protein sequence ID" value="MBM2419272.1"/>
    <property type="molecule type" value="Genomic_DNA"/>
</dbReference>
<keyword evidence="6" id="KW-1185">Reference proteome</keyword>